<dbReference type="AlphaFoldDB" id="A0A2U3N6S9"/>
<protein>
    <submittedName>
        <fullName evidence="1">Uncharacterized protein</fullName>
    </submittedName>
</protein>
<dbReference type="Proteomes" id="UP000241595">
    <property type="component" value="Unassembled WGS sequence"/>
</dbReference>
<dbReference type="STRING" id="1841859.GCA_900157385_00640"/>
<reference evidence="1 2" key="1">
    <citation type="submission" date="2017-01" db="EMBL/GenBank/DDBJ databases">
        <authorList>
            <consortium name="Urmite Genomes"/>
        </authorList>
    </citation>
    <scope>NUCLEOTIDE SEQUENCE [LARGE SCALE GENOMIC DNA]</scope>
    <source>
        <strain evidence="1 2">AB308</strain>
    </source>
</reference>
<evidence type="ECO:0000313" key="1">
    <source>
        <dbReference type="EMBL" id="SPM27169.1"/>
    </source>
</evidence>
<gene>
    <name evidence="1" type="ORF">MTAB308_644</name>
</gene>
<dbReference type="EMBL" id="FTRV01000009">
    <property type="protein sequence ID" value="SPM27169.1"/>
    <property type="molecule type" value="Genomic_DNA"/>
</dbReference>
<accession>A0A2U3N6S9</accession>
<organism evidence="1 2">
    <name type="scientific">Mycobacterium terramassiliense</name>
    <dbReference type="NCBI Taxonomy" id="1841859"/>
    <lineage>
        <taxon>Bacteria</taxon>
        <taxon>Bacillati</taxon>
        <taxon>Actinomycetota</taxon>
        <taxon>Actinomycetes</taxon>
        <taxon>Mycobacteriales</taxon>
        <taxon>Mycobacteriaceae</taxon>
        <taxon>Mycobacterium</taxon>
    </lineage>
</organism>
<evidence type="ECO:0000313" key="2">
    <source>
        <dbReference type="Proteomes" id="UP000241595"/>
    </source>
</evidence>
<keyword evidence="2" id="KW-1185">Reference proteome</keyword>
<name>A0A2U3N6S9_9MYCO</name>
<proteinExistence type="predicted"/>
<sequence length="57" mass="6212">MRGISATQQRNAVSEGIALGLLMCDCNEIPYDKFRVDLAFEHVGCQVNGTTSELVLP</sequence>